<evidence type="ECO:0000313" key="5">
    <source>
        <dbReference type="Proteomes" id="UP000278962"/>
    </source>
</evidence>
<organism evidence="4 5">
    <name type="scientific">Solirubrobacter pauli</name>
    <dbReference type="NCBI Taxonomy" id="166793"/>
    <lineage>
        <taxon>Bacteria</taxon>
        <taxon>Bacillati</taxon>
        <taxon>Actinomycetota</taxon>
        <taxon>Thermoleophilia</taxon>
        <taxon>Solirubrobacterales</taxon>
        <taxon>Solirubrobacteraceae</taxon>
        <taxon>Solirubrobacter</taxon>
    </lineage>
</organism>
<keyword evidence="5" id="KW-1185">Reference proteome</keyword>
<dbReference type="GO" id="GO:0032259">
    <property type="term" value="P:methylation"/>
    <property type="evidence" value="ECO:0007669"/>
    <property type="project" value="UniProtKB-KW"/>
</dbReference>
<dbReference type="AlphaFoldDB" id="A0A660LB61"/>
<protein>
    <submittedName>
        <fullName evidence="4">Caffeoyl-CoA O-methyltransferase</fullName>
    </submittedName>
</protein>
<gene>
    <name evidence="4" type="ORF">C8N24_1277</name>
</gene>
<dbReference type="OrthoDB" id="9799672at2"/>
<dbReference type="Gene3D" id="3.40.50.150">
    <property type="entry name" value="Vaccinia Virus protein VP39"/>
    <property type="match status" value="1"/>
</dbReference>
<dbReference type="InterPro" id="IPR050362">
    <property type="entry name" value="Cation-dep_OMT"/>
</dbReference>
<dbReference type="Pfam" id="PF01596">
    <property type="entry name" value="Methyltransf_3"/>
    <property type="match status" value="1"/>
</dbReference>
<dbReference type="PROSITE" id="PS51682">
    <property type="entry name" value="SAM_OMT_I"/>
    <property type="match status" value="1"/>
</dbReference>
<accession>A0A660LB61</accession>
<evidence type="ECO:0000256" key="3">
    <source>
        <dbReference type="ARBA" id="ARBA00022691"/>
    </source>
</evidence>
<dbReference type="Proteomes" id="UP000278962">
    <property type="component" value="Unassembled WGS sequence"/>
</dbReference>
<dbReference type="InterPro" id="IPR002935">
    <property type="entry name" value="SAM_O-MeTrfase"/>
</dbReference>
<evidence type="ECO:0000313" key="4">
    <source>
        <dbReference type="EMBL" id="RKQ91455.1"/>
    </source>
</evidence>
<comment type="caution">
    <text evidence="4">The sequence shown here is derived from an EMBL/GenBank/DDBJ whole genome shotgun (WGS) entry which is preliminary data.</text>
</comment>
<sequence length="212" mass="23047">MGRMPRDPELSDYLTRFAGQDEVLARVERETRLLPNAGMLSRPDQAALLTILTRTLDAKVAVEVGTFTGYGAICIARGLAEGGTLTCFEVSEELAAIAQRNLDAAGLTDRVRITLGPAEENLAQLPDEPHIDIAYVDADKTGYPAYYDALVPRMRPGGLLVLDNTLLGQRVLDPQDERARTMAALNERVAADERVESVLLGLSDGVTLARKR</sequence>
<proteinExistence type="predicted"/>
<evidence type="ECO:0000256" key="1">
    <source>
        <dbReference type="ARBA" id="ARBA00022603"/>
    </source>
</evidence>
<name>A0A660LB61_9ACTN</name>
<dbReference type="SUPFAM" id="SSF53335">
    <property type="entry name" value="S-adenosyl-L-methionine-dependent methyltransferases"/>
    <property type="match status" value="1"/>
</dbReference>
<keyword evidence="3" id="KW-0949">S-adenosyl-L-methionine</keyword>
<dbReference type="InterPro" id="IPR029063">
    <property type="entry name" value="SAM-dependent_MTases_sf"/>
</dbReference>
<dbReference type="PANTHER" id="PTHR10509:SF14">
    <property type="entry name" value="CAFFEOYL-COA O-METHYLTRANSFERASE 3-RELATED"/>
    <property type="match status" value="1"/>
</dbReference>
<reference evidence="4 5" key="1">
    <citation type="submission" date="2018-10" db="EMBL/GenBank/DDBJ databases">
        <title>Genomic Encyclopedia of Archaeal and Bacterial Type Strains, Phase II (KMG-II): from individual species to whole genera.</title>
        <authorList>
            <person name="Goeker M."/>
        </authorList>
    </citation>
    <scope>NUCLEOTIDE SEQUENCE [LARGE SCALE GENOMIC DNA]</scope>
    <source>
        <strain evidence="4 5">DSM 14954</strain>
    </source>
</reference>
<dbReference type="GO" id="GO:0008171">
    <property type="term" value="F:O-methyltransferase activity"/>
    <property type="evidence" value="ECO:0007669"/>
    <property type="project" value="InterPro"/>
</dbReference>
<dbReference type="EMBL" id="RBIL01000001">
    <property type="protein sequence ID" value="RKQ91455.1"/>
    <property type="molecule type" value="Genomic_DNA"/>
</dbReference>
<dbReference type="PANTHER" id="PTHR10509">
    <property type="entry name" value="O-METHYLTRANSFERASE-RELATED"/>
    <property type="match status" value="1"/>
</dbReference>
<keyword evidence="2 4" id="KW-0808">Transferase</keyword>
<keyword evidence="1 4" id="KW-0489">Methyltransferase</keyword>
<dbReference type="GO" id="GO:0008757">
    <property type="term" value="F:S-adenosylmethionine-dependent methyltransferase activity"/>
    <property type="evidence" value="ECO:0007669"/>
    <property type="project" value="TreeGrafter"/>
</dbReference>
<evidence type="ECO:0000256" key="2">
    <source>
        <dbReference type="ARBA" id="ARBA00022679"/>
    </source>
</evidence>
<dbReference type="CDD" id="cd02440">
    <property type="entry name" value="AdoMet_MTases"/>
    <property type="match status" value="1"/>
</dbReference>